<name>A0A931CD92_9ACTN</name>
<evidence type="ECO:0000256" key="2">
    <source>
        <dbReference type="SAM" id="Phobius"/>
    </source>
</evidence>
<sequence>MIARALAAASAATAASLLAIALPAPASAAPAYPAADGRCVDRTGVLGDDLCSQITAILRADEKATSDEIAVAVVPTTGDASIEAWSTGLFNHWGVGKADRDNGVLLVVAVDDHRVRLATGDGMAERLDDTAAADIVDTVITPRFAADEYALGVLDGLDEVRRRIGHDVPAGTALAGLAPVTSDPGADPDAGPIGIPDDGGFVTGPDGEISTFAEEEPAGGSSAGAFVLLGLLFGGLAVIGFVLSRLGSSASERRYGHHPAPARPHTMPHHHSPHSSMTNNSSSSSDFGGGSSSGGGSSGSW</sequence>
<dbReference type="Proteomes" id="UP000598146">
    <property type="component" value="Unassembled WGS sequence"/>
</dbReference>
<evidence type="ECO:0000259" key="4">
    <source>
        <dbReference type="Pfam" id="PF04536"/>
    </source>
</evidence>
<dbReference type="AlphaFoldDB" id="A0A931CD92"/>
<protein>
    <submittedName>
        <fullName evidence="5">TPM domain-containing protein</fullName>
    </submittedName>
</protein>
<feature type="compositionally biased region" description="Low complexity" evidence="1">
    <location>
        <begin position="274"/>
        <end position="286"/>
    </location>
</feature>
<evidence type="ECO:0000256" key="3">
    <source>
        <dbReference type="SAM" id="SignalP"/>
    </source>
</evidence>
<evidence type="ECO:0000256" key="1">
    <source>
        <dbReference type="SAM" id="MobiDB-lite"/>
    </source>
</evidence>
<feature type="transmembrane region" description="Helical" evidence="2">
    <location>
        <begin position="223"/>
        <end position="244"/>
    </location>
</feature>
<feature type="signal peptide" evidence="3">
    <location>
        <begin position="1"/>
        <end position="28"/>
    </location>
</feature>
<dbReference type="InterPro" id="IPR007621">
    <property type="entry name" value="TPM_dom"/>
</dbReference>
<organism evidence="5 6">
    <name type="scientific">Actinoplanes aureus</name>
    <dbReference type="NCBI Taxonomy" id="2792083"/>
    <lineage>
        <taxon>Bacteria</taxon>
        <taxon>Bacillati</taxon>
        <taxon>Actinomycetota</taxon>
        <taxon>Actinomycetes</taxon>
        <taxon>Micromonosporales</taxon>
        <taxon>Micromonosporaceae</taxon>
        <taxon>Actinoplanes</taxon>
    </lineage>
</organism>
<comment type="caution">
    <text evidence="5">The sequence shown here is derived from an EMBL/GenBank/DDBJ whole genome shotgun (WGS) entry which is preliminary data.</text>
</comment>
<keyword evidence="2" id="KW-0472">Membrane</keyword>
<reference evidence="5" key="1">
    <citation type="submission" date="2020-11" db="EMBL/GenBank/DDBJ databases">
        <title>Isolation and identification of active actinomycetes.</title>
        <authorList>
            <person name="Sun X."/>
        </authorList>
    </citation>
    <scope>NUCLEOTIDE SEQUENCE</scope>
    <source>
        <strain evidence="5">NEAU-A11</strain>
    </source>
</reference>
<dbReference type="RefSeq" id="WP_196417613.1">
    <property type="nucleotide sequence ID" value="NZ_JADQTO010000017.1"/>
</dbReference>
<dbReference type="EMBL" id="JADQTO010000017">
    <property type="protein sequence ID" value="MBG0565832.1"/>
    <property type="molecule type" value="Genomic_DNA"/>
</dbReference>
<feature type="region of interest" description="Disordered" evidence="1">
    <location>
        <begin position="252"/>
        <end position="301"/>
    </location>
</feature>
<keyword evidence="6" id="KW-1185">Reference proteome</keyword>
<feature type="compositionally biased region" description="Gly residues" evidence="1">
    <location>
        <begin position="287"/>
        <end position="301"/>
    </location>
</feature>
<keyword evidence="2" id="KW-1133">Transmembrane helix</keyword>
<keyword evidence="3" id="KW-0732">Signal</keyword>
<dbReference type="Pfam" id="PF04536">
    <property type="entry name" value="TPM_phosphatase"/>
    <property type="match status" value="1"/>
</dbReference>
<proteinExistence type="predicted"/>
<feature type="domain" description="TPM" evidence="4">
    <location>
        <begin position="40"/>
        <end position="161"/>
    </location>
</feature>
<evidence type="ECO:0000313" key="6">
    <source>
        <dbReference type="Proteomes" id="UP000598146"/>
    </source>
</evidence>
<evidence type="ECO:0000313" key="5">
    <source>
        <dbReference type="EMBL" id="MBG0565832.1"/>
    </source>
</evidence>
<accession>A0A931CD92</accession>
<dbReference type="PANTHER" id="PTHR30373:SF2">
    <property type="entry name" value="UPF0603 PROTEIN YGCG"/>
    <property type="match status" value="1"/>
</dbReference>
<dbReference type="Gene3D" id="3.10.310.50">
    <property type="match status" value="1"/>
</dbReference>
<feature type="chain" id="PRO_5036905533" evidence="3">
    <location>
        <begin position="29"/>
        <end position="301"/>
    </location>
</feature>
<dbReference type="PANTHER" id="PTHR30373">
    <property type="entry name" value="UPF0603 PROTEIN YGCG"/>
    <property type="match status" value="1"/>
</dbReference>
<gene>
    <name evidence="5" type="ORF">I4J89_30725</name>
</gene>
<keyword evidence="2" id="KW-0812">Transmembrane</keyword>